<keyword evidence="4" id="KW-0547">Nucleotide-binding</keyword>
<feature type="domain" description="ABC transporter" evidence="12">
    <location>
        <begin position="13"/>
        <end position="228"/>
    </location>
</feature>
<keyword evidence="14" id="KW-1185">Reference proteome</keyword>
<evidence type="ECO:0000256" key="10">
    <source>
        <dbReference type="ARBA" id="ARBA00023136"/>
    </source>
</evidence>
<accession>A0ABS4BEC8</accession>
<keyword evidence="6 13" id="KW-0067">ATP-binding</keyword>
<keyword evidence="7" id="KW-0864">Zinc transport</keyword>
<dbReference type="InterPro" id="IPR003593">
    <property type="entry name" value="AAA+_ATPase"/>
</dbReference>
<protein>
    <submittedName>
        <fullName evidence="13">Metal ABC transporter ATP-binding protein</fullName>
    </submittedName>
</protein>
<dbReference type="InterPro" id="IPR017871">
    <property type="entry name" value="ABC_transporter-like_CS"/>
</dbReference>
<feature type="region of interest" description="Disordered" evidence="11">
    <location>
        <begin position="244"/>
        <end position="296"/>
    </location>
</feature>
<evidence type="ECO:0000256" key="3">
    <source>
        <dbReference type="ARBA" id="ARBA00022475"/>
    </source>
</evidence>
<reference evidence="13 14" key="1">
    <citation type="submission" date="2021-04" db="EMBL/GenBank/DDBJ databases">
        <title>Whole genome sequence of Jiella sp. KSK16Y-1.</title>
        <authorList>
            <person name="Tuo L."/>
        </authorList>
    </citation>
    <scope>NUCLEOTIDE SEQUENCE [LARGE SCALE GENOMIC DNA]</scope>
    <source>
        <strain evidence="13 14">KSK16Y-1</strain>
    </source>
</reference>
<dbReference type="PROSITE" id="PS50893">
    <property type="entry name" value="ABC_TRANSPORTER_2"/>
    <property type="match status" value="1"/>
</dbReference>
<gene>
    <name evidence="13" type="ORF">J6595_05730</name>
</gene>
<dbReference type="SUPFAM" id="SSF52540">
    <property type="entry name" value="P-loop containing nucleoside triphosphate hydrolases"/>
    <property type="match status" value="1"/>
</dbReference>
<dbReference type="Proteomes" id="UP000678276">
    <property type="component" value="Unassembled WGS sequence"/>
</dbReference>
<evidence type="ECO:0000256" key="5">
    <source>
        <dbReference type="ARBA" id="ARBA00022833"/>
    </source>
</evidence>
<keyword evidence="8" id="KW-1278">Translocase</keyword>
<evidence type="ECO:0000256" key="2">
    <source>
        <dbReference type="ARBA" id="ARBA00022448"/>
    </source>
</evidence>
<keyword evidence="2" id="KW-0813">Transport</keyword>
<evidence type="ECO:0000256" key="7">
    <source>
        <dbReference type="ARBA" id="ARBA00022906"/>
    </source>
</evidence>
<organism evidence="13 14">
    <name type="scientific">Jiella mangrovi</name>
    <dbReference type="NCBI Taxonomy" id="2821407"/>
    <lineage>
        <taxon>Bacteria</taxon>
        <taxon>Pseudomonadati</taxon>
        <taxon>Pseudomonadota</taxon>
        <taxon>Alphaproteobacteria</taxon>
        <taxon>Hyphomicrobiales</taxon>
        <taxon>Aurantimonadaceae</taxon>
        <taxon>Jiella</taxon>
    </lineage>
</organism>
<proteinExistence type="inferred from homology"/>
<dbReference type="GO" id="GO:0005524">
    <property type="term" value="F:ATP binding"/>
    <property type="evidence" value="ECO:0007669"/>
    <property type="project" value="UniProtKB-KW"/>
</dbReference>
<evidence type="ECO:0000256" key="4">
    <source>
        <dbReference type="ARBA" id="ARBA00022741"/>
    </source>
</evidence>
<sequence>MTGVAAIAAGPLVEMTGVGVFRSGRWLVQGIDLEIRPGEIITLIGPNGSGKTTTAKTAIGIVRPDAGTVARSDDLVVGYVPQKLSVDRSLPMTVSRMMTLTTKASGVDIASALERVGMAHLRKAQVHDLSGGEFQRALLARAMLRRPNLLVLDEPVQGVDFSGEIALYELISELRESEGCAVLLISHDLHVVMAKTDRVVCLNGHVCCAGSPNSVAASPAYRQLFGARAAEALAVYRHQHDHTHLPDGRIAYPENSGHGHDDGHDHAGCGHDHGEPHAHAGETGASPGNKAAHDHA</sequence>
<comment type="caution">
    <text evidence="13">The sequence shown here is derived from an EMBL/GenBank/DDBJ whole genome shotgun (WGS) entry which is preliminary data.</text>
</comment>
<dbReference type="SMART" id="SM00382">
    <property type="entry name" value="AAA"/>
    <property type="match status" value="1"/>
</dbReference>
<dbReference type="PROSITE" id="PS00211">
    <property type="entry name" value="ABC_TRANSPORTER_1"/>
    <property type="match status" value="1"/>
</dbReference>
<evidence type="ECO:0000256" key="1">
    <source>
        <dbReference type="ARBA" id="ARBA00005417"/>
    </source>
</evidence>
<keyword evidence="3" id="KW-1003">Cell membrane</keyword>
<dbReference type="EMBL" id="JAGJCF010000003">
    <property type="protein sequence ID" value="MBP0615076.1"/>
    <property type="molecule type" value="Genomic_DNA"/>
</dbReference>
<dbReference type="PANTHER" id="PTHR42734:SF9">
    <property type="entry name" value="ZINC IMPORT ATP-BINDING PROTEIN ZNUC"/>
    <property type="match status" value="1"/>
</dbReference>
<evidence type="ECO:0000256" key="9">
    <source>
        <dbReference type="ARBA" id="ARBA00023065"/>
    </source>
</evidence>
<dbReference type="Pfam" id="PF00005">
    <property type="entry name" value="ABC_tran"/>
    <property type="match status" value="1"/>
</dbReference>
<keyword evidence="9" id="KW-0406">Ion transport</keyword>
<keyword evidence="10" id="KW-0472">Membrane</keyword>
<evidence type="ECO:0000256" key="6">
    <source>
        <dbReference type="ARBA" id="ARBA00022840"/>
    </source>
</evidence>
<keyword evidence="5" id="KW-0862">Zinc</keyword>
<dbReference type="InterPro" id="IPR027417">
    <property type="entry name" value="P-loop_NTPase"/>
</dbReference>
<comment type="similarity">
    <text evidence="1">Belongs to the ABC transporter superfamily.</text>
</comment>
<dbReference type="PANTHER" id="PTHR42734">
    <property type="entry name" value="METAL TRANSPORT SYSTEM ATP-BINDING PROTEIN TM_0124-RELATED"/>
    <property type="match status" value="1"/>
</dbReference>
<dbReference type="Gene3D" id="3.40.50.300">
    <property type="entry name" value="P-loop containing nucleotide triphosphate hydrolases"/>
    <property type="match status" value="1"/>
</dbReference>
<evidence type="ECO:0000259" key="12">
    <source>
        <dbReference type="PROSITE" id="PS50893"/>
    </source>
</evidence>
<feature type="compositionally biased region" description="Basic and acidic residues" evidence="11">
    <location>
        <begin position="257"/>
        <end position="280"/>
    </location>
</feature>
<evidence type="ECO:0000256" key="8">
    <source>
        <dbReference type="ARBA" id="ARBA00022967"/>
    </source>
</evidence>
<evidence type="ECO:0000256" key="11">
    <source>
        <dbReference type="SAM" id="MobiDB-lite"/>
    </source>
</evidence>
<evidence type="ECO:0000313" key="13">
    <source>
        <dbReference type="EMBL" id="MBP0615076.1"/>
    </source>
</evidence>
<dbReference type="InterPro" id="IPR050153">
    <property type="entry name" value="Metal_Ion_Import_ABC"/>
</dbReference>
<dbReference type="InterPro" id="IPR003439">
    <property type="entry name" value="ABC_transporter-like_ATP-bd"/>
</dbReference>
<name>A0ABS4BEC8_9HYPH</name>
<evidence type="ECO:0000313" key="14">
    <source>
        <dbReference type="Proteomes" id="UP000678276"/>
    </source>
</evidence>